<comment type="caution">
    <text evidence="3">The sequence shown here is derived from an EMBL/GenBank/DDBJ whole genome shotgun (WGS) entry which is preliminary data.</text>
</comment>
<evidence type="ECO:0000313" key="3">
    <source>
        <dbReference type="EMBL" id="KAF7817569.1"/>
    </source>
</evidence>
<feature type="region of interest" description="Disordered" evidence="1">
    <location>
        <begin position="322"/>
        <end position="359"/>
    </location>
</feature>
<feature type="region of interest" description="Disordered" evidence="1">
    <location>
        <begin position="371"/>
        <end position="394"/>
    </location>
</feature>
<feature type="compositionally biased region" description="Polar residues" evidence="1">
    <location>
        <begin position="1535"/>
        <end position="1573"/>
    </location>
</feature>
<feature type="domain" description="GYF" evidence="2">
    <location>
        <begin position="478"/>
        <end position="529"/>
    </location>
</feature>
<feature type="region of interest" description="Disordered" evidence="1">
    <location>
        <begin position="1"/>
        <end position="213"/>
    </location>
</feature>
<feature type="region of interest" description="Disordered" evidence="1">
    <location>
        <begin position="1526"/>
        <end position="1573"/>
    </location>
</feature>
<feature type="compositionally biased region" description="Basic and acidic residues" evidence="1">
    <location>
        <begin position="1084"/>
        <end position="1097"/>
    </location>
</feature>
<feature type="compositionally biased region" description="Polar residues" evidence="1">
    <location>
        <begin position="191"/>
        <end position="204"/>
    </location>
</feature>
<feature type="compositionally biased region" description="Basic and acidic residues" evidence="1">
    <location>
        <begin position="45"/>
        <end position="85"/>
    </location>
</feature>
<dbReference type="InterPro" id="IPR003169">
    <property type="entry name" value="GYF"/>
</dbReference>
<sequence>MNQENHVNPLYGSRLEINKTSGNEEDVHDTQKRKDVFRPSMVDLESGRRDRWRDEERDTKSTIRKDRWRDGDKDLGDSRRVDRWTENLSSRHSGEARRGTSDRWNDSVNRETNYDQRRESKWNTRWGPDDKESDSLRNEKWSDSGKDGDIHLDKSLSHISTHGKDEKEGDHYRPWRPNSLQNRGRVEPSHHQNLTPNKQASSYSYGRGRGENTPPIFSIGRGLVGSGGSSMNSITSHAQYPGTVLDKVDGGHGEPRLFKYSRTKFLDVYRVTDLPTARKLVHDFVQVPYLTQDEPLEPLAYCAPNSEELAVLKGIDNGEIIGSSAPQVQKDGRNSTDFTTPRRMKPGNAPLQDRGEDGVSNIVADEVSGTKELTSEVNSTNHSGAKLEAMPEGERSNTFLHDRRDMPADLRLRSSDKGWSLPSKDPHNLRDSNLNYISDSKDIAKWQTSEESIVKRQLTGILDRELETRRVPQTSPEELSLFYKDPQGQIQGPFKGIDVIGWFEAGYFGIDLPVRLEKAPAESPWLSLGDTMPHLRAKARPPPGFSAPKPNDYTDAPGWQNSSTFSNIHSGLSEVDMMRNDARNRQSCTTEAENRFLESLMSNNRSNPSLDSLAFSEGLQGFVGNNAGNIGPGVDGGNNLIMLAKRMELERQRSLPPYPYWQGRDVASLAPKSDIVPDAPQHLSSVSDISRHPQSQNADLMSVIQGLSDRSSMGLNNAVNGWPNYSVQGGLDPLQNKIDLHHDQNFPQVPFGIQQQRLQPQNHLSLTNLLAQTVDNTSGILTTEKLLSSGLSQDPQLLSLLQQQYLLQLHSQAAAPAQPMSLLDKFLLLNQQQKQEEQQKQLLWQQKQQQLLSQVLQEHKSRQHFGDSSYGQLQGGGIPVRNLSVDPSHLQPPQDIFPTSYQRQIPPMQDELNTNSLNLSPKVTEDTSYIASSETSAIKLPHQFLSVSHPVRCPTTLHEPEQINEYFQKESLPAPMSFESSQLHENKSKEEPQKSLLASGCAAKTSGQALDTSEDGVVLTATSKSIELSVPVQPIVAVSSAGSHGVELLPDQHRDAKIQPDSAPERQLVGKDKPNVEPSVVDVRNGEAHEPKKASEKKSRKQKSSKSQSSDQAKGSKKNLLLEQSKQSEAEILPSSCAELCESNKGESVRDTNLPQTRDEGNQSATAATKASDNQESYGMPANLPGSINERVVEGDRKSVSSVASRQNSELQVGRAWKPAPGVKPKSLLEIQQEEQKMAQTEMIVAEVATSVSSISLSSPWVGVVTNPDSVKLSSESHRESGNAEYLGKSETSQNLKGKKSPLHDLLAEEVLKKSSERDDVATDSVSSSQNVAVHSESIDDDNFIEAKDTKRSRKKSAKSKGSGSKVTLPVTSSEVPLGSSPIEKGKSSRFVQNEKEVLPAIPTGPSLGDFVLWKGEQASSSPSPAWSTDSARISRPTSLRDIQKEQGKKGSAVSVSQLPTPQKSQPSLTTRSSGPLWSNSTSGPSKAASPIQINTNAVSQSTYKGDDDLFWGPIEQSKQENKHLDFPQLANPGSWGSKNVPTKGNSSGSLNRQKSVSGKSTDRTLSSPPASTQSLLKIKKDALTKHSEAMDFRDWCQNECVRLIGSKDTSFLEFCLKQSRSEAEMLLIENLGSYDPDNEFIDKFLNYKELLPSDVLEIAFQSQNHQKVPGLSARGMNSRNGDDQDLDYSVGLEGSSKGGGKKKGKKGKKISSSVLGFNVVSNRIMMGEIQTADD</sequence>
<feature type="compositionally biased region" description="Basic and acidic residues" evidence="1">
    <location>
        <begin position="1302"/>
        <end position="1321"/>
    </location>
</feature>
<evidence type="ECO:0000259" key="2">
    <source>
        <dbReference type="PROSITE" id="PS50829"/>
    </source>
</evidence>
<accession>A0A834T8T3</accession>
<feature type="compositionally biased region" description="Basic residues" evidence="1">
    <location>
        <begin position="1700"/>
        <end position="1710"/>
    </location>
</feature>
<dbReference type="Pfam" id="PF02213">
    <property type="entry name" value="GYF"/>
    <property type="match status" value="1"/>
</dbReference>
<gene>
    <name evidence="3" type="ORF">G2W53_031538</name>
</gene>
<protein>
    <submittedName>
        <fullName evidence="3">PERQ amino acid-rich with GYF domain-containing protein 2</fullName>
    </submittedName>
</protein>
<feature type="region of interest" description="Disordered" evidence="1">
    <location>
        <begin position="1270"/>
        <end position="1492"/>
    </location>
</feature>
<dbReference type="PANTHER" id="PTHR47471:SF1">
    <property type="entry name" value="PROTEIN ESSENTIAL FOR POTEXVIRUS ACCUMULATION 1"/>
    <property type="match status" value="1"/>
</dbReference>
<dbReference type="Proteomes" id="UP000634136">
    <property type="component" value="Unassembled WGS sequence"/>
</dbReference>
<feature type="compositionally biased region" description="Basic and acidic residues" evidence="1">
    <location>
        <begin position="28"/>
        <end position="37"/>
    </location>
</feature>
<feature type="region of interest" description="Disordered" evidence="1">
    <location>
        <begin position="1670"/>
        <end position="1711"/>
    </location>
</feature>
<dbReference type="PANTHER" id="PTHR47471">
    <property type="entry name" value="GYF DOMAIN-CONTAINING PROTEIN"/>
    <property type="match status" value="1"/>
</dbReference>
<dbReference type="EMBL" id="JAAIUW010000009">
    <property type="protein sequence ID" value="KAF7817569.1"/>
    <property type="molecule type" value="Genomic_DNA"/>
</dbReference>
<feature type="compositionally biased region" description="Low complexity" evidence="1">
    <location>
        <begin position="1419"/>
        <end position="1432"/>
    </location>
</feature>
<name>A0A834T8T3_9FABA</name>
<feature type="compositionally biased region" description="Polar residues" evidence="1">
    <location>
        <begin position="1324"/>
        <end position="1333"/>
    </location>
</feature>
<dbReference type="SMART" id="SM00444">
    <property type="entry name" value="GYF"/>
    <property type="match status" value="1"/>
</dbReference>
<dbReference type="CDD" id="cd00072">
    <property type="entry name" value="GYF"/>
    <property type="match status" value="1"/>
</dbReference>
<proteinExistence type="predicted"/>
<dbReference type="InterPro" id="IPR035445">
    <property type="entry name" value="GYF-like_dom_sf"/>
</dbReference>
<evidence type="ECO:0000256" key="1">
    <source>
        <dbReference type="SAM" id="MobiDB-lite"/>
    </source>
</evidence>
<feature type="compositionally biased region" description="Polar residues" evidence="1">
    <location>
        <begin position="371"/>
        <end position="383"/>
    </location>
</feature>
<dbReference type="OrthoDB" id="6415790at2759"/>
<dbReference type="PROSITE" id="PS50829">
    <property type="entry name" value="GYF"/>
    <property type="match status" value="1"/>
</dbReference>
<feature type="region of interest" description="Disordered" evidence="1">
    <location>
        <begin position="1054"/>
        <end position="1219"/>
    </location>
</feature>
<dbReference type="Gene3D" id="3.30.1490.40">
    <property type="match status" value="1"/>
</dbReference>
<dbReference type="SUPFAM" id="SSF55277">
    <property type="entry name" value="GYF domain"/>
    <property type="match status" value="1"/>
</dbReference>
<feature type="compositionally biased region" description="Basic and acidic residues" evidence="1">
    <location>
        <begin position="92"/>
        <end position="173"/>
    </location>
</feature>
<feature type="compositionally biased region" description="Polar residues" evidence="1">
    <location>
        <begin position="1151"/>
        <end position="1177"/>
    </location>
</feature>
<reference evidence="3" key="1">
    <citation type="submission" date="2020-09" db="EMBL/GenBank/DDBJ databases">
        <title>Genome-Enabled Discovery of Anthraquinone Biosynthesis in Senna tora.</title>
        <authorList>
            <person name="Kang S.-H."/>
            <person name="Pandey R.P."/>
            <person name="Lee C.-M."/>
            <person name="Sim J.-S."/>
            <person name="Jeong J.-T."/>
            <person name="Choi B.-S."/>
            <person name="Jung M."/>
            <person name="Ginzburg D."/>
            <person name="Zhao K."/>
            <person name="Won S.Y."/>
            <person name="Oh T.-J."/>
            <person name="Yu Y."/>
            <person name="Kim N.-H."/>
            <person name="Lee O.R."/>
            <person name="Lee T.-H."/>
            <person name="Bashyal P."/>
            <person name="Kim T.-S."/>
            <person name="Lee W.-H."/>
            <person name="Kawkins C."/>
            <person name="Kim C.-K."/>
            <person name="Kim J.S."/>
            <person name="Ahn B.O."/>
            <person name="Rhee S.Y."/>
            <person name="Sohng J.K."/>
        </authorList>
    </citation>
    <scope>NUCLEOTIDE SEQUENCE</scope>
    <source>
        <tissue evidence="3">Leaf</tissue>
    </source>
</reference>
<feature type="compositionally biased region" description="Polar residues" evidence="1">
    <location>
        <begin position="1454"/>
        <end position="1485"/>
    </location>
</feature>
<evidence type="ECO:0000313" key="4">
    <source>
        <dbReference type="Proteomes" id="UP000634136"/>
    </source>
</evidence>
<feature type="compositionally biased region" description="Polar residues" evidence="1">
    <location>
        <begin position="1200"/>
        <end position="1211"/>
    </location>
</feature>
<organism evidence="3 4">
    <name type="scientific">Senna tora</name>
    <dbReference type="NCBI Taxonomy" id="362788"/>
    <lineage>
        <taxon>Eukaryota</taxon>
        <taxon>Viridiplantae</taxon>
        <taxon>Streptophyta</taxon>
        <taxon>Embryophyta</taxon>
        <taxon>Tracheophyta</taxon>
        <taxon>Spermatophyta</taxon>
        <taxon>Magnoliopsida</taxon>
        <taxon>eudicotyledons</taxon>
        <taxon>Gunneridae</taxon>
        <taxon>Pentapetalae</taxon>
        <taxon>rosids</taxon>
        <taxon>fabids</taxon>
        <taxon>Fabales</taxon>
        <taxon>Fabaceae</taxon>
        <taxon>Caesalpinioideae</taxon>
        <taxon>Cassia clade</taxon>
        <taxon>Senna</taxon>
    </lineage>
</organism>
<keyword evidence="4" id="KW-1185">Reference proteome</keyword>